<feature type="domain" description="Zinc knuckle CX2CX4HX4C" evidence="4">
    <location>
        <begin position="178"/>
        <end position="222"/>
    </location>
</feature>
<comment type="caution">
    <text evidence="5">The sequence shown here is derived from an EMBL/GenBank/DDBJ whole genome shotgun (WGS) entry which is preliminary data.</text>
</comment>
<dbReference type="InterPro" id="IPR026960">
    <property type="entry name" value="RVT-Znf"/>
</dbReference>
<evidence type="ECO:0000313" key="6">
    <source>
        <dbReference type="Proteomes" id="UP001318860"/>
    </source>
</evidence>
<feature type="compositionally biased region" description="Basic and acidic residues" evidence="1">
    <location>
        <begin position="286"/>
        <end position="298"/>
    </location>
</feature>
<dbReference type="Proteomes" id="UP001318860">
    <property type="component" value="Unassembled WGS sequence"/>
</dbReference>
<dbReference type="PANTHER" id="PTHR31286:SF178">
    <property type="entry name" value="DUF4283 DOMAIN-CONTAINING PROTEIN"/>
    <property type="match status" value="1"/>
</dbReference>
<feature type="region of interest" description="Disordered" evidence="1">
    <location>
        <begin position="267"/>
        <end position="298"/>
    </location>
</feature>
<proteinExistence type="predicted"/>
<dbReference type="Pfam" id="PF14111">
    <property type="entry name" value="DUF4283"/>
    <property type="match status" value="1"/>
</dbReference>
<evidence type="ECO:0000256" key="1">
    <source>
        <dbReference type="SAM" id="MobiDB-lite"/>
    </source>
</evidence>
<keyword evidence="6" id="KW-1185">Reference proteome</keyword>
<dbReference type="Pfam" id="PF14392">
    <property type="entry name" value="zf-CCHC_4"/>
    <property type="match status" value="1"/>
</dbReference>
<dbReference type="InterPro" id="IPR025558">
    <property type="entry name" value="DUF4283"/>
</dbReference>
<evidence type="ECO:0000259" key="4">
    <source>
        <dbReference type="Pfam" id="PF14392"/>
    </source>
</evidence>
<dbReference type="Pfam" id="PF13966">
    <property type="entry name" value="zf-RVT"/>
    <property type="match status" value="1"/>
</dbReference>
<dbReference type="InterPro" id="IPR025836">
    <property type="entry name" value="Zn_knuckle_CX2CX4HX4C"/>
</dbReference>
<gene>
    <name evidence="5" type="ORF">DH2020_026968</name>
</gene>
<accession>A0ABR0VYD2</accession>
<protein>
    <recommendedName>
        <fullName evidence="7">CCHC-type domain-containing protein</fullName>
    </recommendedName>
</protein>
<evidence type="ECO:0000259" key="2">
    <source>
        <dbReference type="Pfam" id="PF13966"/>
    </source>
</evidence>
<evidence type="ECO:0000313" key="5">
    <source>
        <dbReference type="EMBL" id="KAK6139290.1"/>
    </source>
</evidence>
<dbReference type="EMBL" id="JABTTQ020000450">
    <property type="protein sequence ID" value="KAK6139290.1"/>
    <property type="molecule type" value="Genomic_DNA"/>
</dbReference>
<evidence type="ECO:0008006" key="7">
    <source>
        <dbReference type="Google" id="ProtNLM"/>
    </source>
</evidence>
<name>A0ABR0VYD2_REHGL</name>
<sequence length="761" mass="87098">MESEITSRLLKFNLGETEKVGVRLEEEDVAQSKEECRNSLFGKVFGTKRANFTGLKTTMGTAWPIQNSFSLKELGFNTFQFVFRSESDKNKILKGNIWSFDGQYLLLKEWSEDVLEQLNGGNFVDLWIQVWNLPLEWISMETGFKIGKLFSKIHDVIIPESGSSKGIFLKILATVNLDKPLLRGTHIALGNISQWVEFRYENLLTFCFYCGHVEHLERACDKRKEDIQTDSFLGGQFGEWLRAGEYGTGNKKGRQYAGKKEEGIETVKSQQHNVCPENARGPDTSNEERESPVESVVDKNERIREKQQLRGECSSKVFTAANLKMEGSLGGQESQAICENVENKENQDLNLVNRNCMEVDKGFDFNVMESIIRSQDGEKRVPLQLIRNNTIKMNTQAETIKRGRKNARKTLSVVRVCELLENDGKAWKEELVMEMFTPNDAEIILKIPLLSPGDKDRLRWHHTAKGNFTVSSAYSAVQQYRRLLKGDPGTSDGNKATKTLWKTTWKLNIKNKMKHFIWRCVYSLLPSAANLCSKGLKIDEICFSCGNEEVCTMTKTQFAHDRISLSVYILWWLWKTRNLWRFQNVLMPEKEIVEFATKEWLEYNSVRSKDDQHFKNPGIYHTSPYLNPDVAKDVGQFYILVSVQVQLNKEAGWGIVVKNTEGNIIKSWYTSRDCGGSPVEVLLLAIREGQLMAYKEKWKRIIFLLEDESLVTILNGGQCSALESSSTAEDIFLFKNLFDCCLFQLSDNLCNLDSFNYANIA</sequence>
<feature type="domain" description="DUF4283" evidence="3">
    <location>
        <begin position="33"/>
        <end position="113"/>
    </location>
</feature>
<organism evidence="5 6">
    <name type="scientific">Rehmannia glutinosa</name>
    <name type="common">Chinese foxglove</name>
    <dbReference type="NCBI Taxonomy" id="99300"/>
    <lineage>
        <taxon>Eukaryota</taxon>
        <taxon>Viridiplantae</taxon>
        <taxon>Streptophyta</taxon>
        <taxon>Embryophyta</taxon>
        <taxon>Tracheophyta</taxon>
        <taxon>Spermatophyta</taxon>
        <taxon>Magnoliopsida</taxon>
        <taxon>eudicotyledons</taxon>
        <taxon>Gunneridae</taxon>
        <taxon>Pentapetalae</taxon>
        <taxon>asterids</taxon>
        <taxon>lamiids</taxon>
        <taxon>Lamiales</taxon>
        <taxon>Orobanchaceae</taxon>
        <taxon>Rehmannieae</taxon>
        <taxon>Rehmannia</taxon>
    </lineage>
</organism>
<reference evidence="5 6" key="1">
    <citation type="journal article" date="2021" name="Comput. Struct. Biotechnol. J.">
        <title>De novo genome assembly of the potent medicinal plant Rehmannia glutinosa using nanopore technology.</title>
        <authorList>
            <person name="Ma L."/>
            <person name="Dong C."/>
            <person name="Song C."/>
            <person name="Wang X."/>
            <person name="Zheng X."/>
            <person name="Niu Y."/>
            <person name="Chen S."/>
            <person name="Feng W."/>
        </authorList>
    </citation>
    <scope>NUCLEOTIDE SEQUENCE [LARGE SCALE GENOMIC DNA]</scope>
    <source>
        <strain evidence="5">DH-2019</strain>
    </source>
</reference>
<evidence type="ECO:0000259" key="3">
    <source>
        <dbReference type="Pfam" id="PF14111"/>
    </source>
</evidence>
<feature type="domain" description="Reverse transcriptase zinc-binding" evidence="2">
    <location>
        <begin position="468"/>
        <end position="549"/>
    </location>
</feature>
<dbReference type="InterPro" id="IPR040256">
    <property type="entry name" value="At4g02000-like"/>
</dbReference>
<dbReference type="PANTHER" id="PTHR31286">
    <property type="entry name" value="GLYCINE-RICH CELL WALL STRUCTURAL PROTEIN 1.8-LIKE"/>
    <property type="match status" value="1"/>
</dbReference>